<evidence type="ECO:0000313" key="6">
    <source>
        <dbReference type="EMBL" id="KAB5553958.1"/>
    </source>
</evidence>
<dbReference type="PANTHER" id="PTHR21040:SF5">
    <property type="entry name" value="BETA-N-ACETYLHEXOSAMINIDASE"/>
    <property type="match status" value="1"/>
</dbReference>
<comment type="similarity">
    <text evidence="2">Belongs to the glycosyl hydrolase 20 family.</text>
</comment>
<protein>
    <recommendedName>
        <fullName evidence="3">beta-N-acetylhexosaminidase</fullName>
        <ecNumber evidence="3">3.2.1.52</ecNumber>
    </recommendedName>
</protein>
<dbReference type="EC" id="3.2.1.52" evidence="3"/>
<evidence type="ECO:0000313" key="7">
    <source>
        <dbReference type="Proteomes" id="UP000327468"/>
    </source>
</evidence>
<dbReference type="InterPro" id="IPR015883">
    <property type="entry name" value="Glyco_hydro_20_cat"/>
</dbReference>
<dbReference type="EMBL" id="VFJC01000014">
    <property type="protein sequence ID" value="KAB5553958.1"/>
    <property type="molecule type" value="Genomic_DNA"/>
</dbReference>
<evidence type="ECO:0000256" key="3">
    <source>
        <dbReference type="ARBA" id="ARBA00012663"/>
    </source>
</evidence>
<evidence type="ECO:0000256" key="1">
    <source>
        <dbReference type="ARBA" id="ARBA00001231"/>
    </source>
</evidence>
<reference evidence="6 7" key="1">
    <citation type="submission" date="2019-06" db="EMBL/GenBank/DDBJ databases">
        <title>A chromosome-scale genome assembly of the striped catfish, Pangasianodon hypophthalmus.</title>
        <authorList>
            <person name="Wen M."/>
            <person name="Zahm M."/>
            <person name="Roques C."/>
            <person name="Cabau C."/>
            <person name="Klopp C."/>
            <person name="Donnadieu C."/>
            <person name="Jouanno E."/>
            <person name="Avarre J.-C."/>
            <person name="Campet M."/>
            <person name="Ha T.T.T."/>
            <person name="Dugue R."/>
            <person name="Lampietro C."/>
            <person name="Louis A."/>
            <person name="Herpin A."/>
            <person name="Echchiki A."/>
            <person name="Berthelot C."/>
            <person name="Parey E."/>
            <person name="Roest-Crollius H."/>
            <person name="Braasch I."/>
            <person name="Postlethwait J."/>
            <person name="Bobe J."/>
            <person name="Montfort J."/>
            <person name="Bouchez O."/>
            <person name="Begum T."/>
            <person name="Schartl M."/>
            <person name="Guiguen Y."/>
        </authorList>
    </citation>
    <scope>NUCLEOTIDE SEQUENCE [LARGE SCALE GENOMIC DNA]</scope>
    <source>
        <strain evidence="6 7">Indonesia</strain>
        <tissue evidence="6">Blood</tissue>
    </source>
</reference>
<proteinExistence type="inferred from homology"/>
<feature type="domain" description="Glycoside hydrolase family 20 catalytic" evidence="5">
    <location>
        <begin position="154"/>
        <end position="303"/>
    </location>
</feature>
<dbReference type="Proteomes" id="UP000327468">
    <property type="component" value="Chromosome 13"/>
</dbReference>
<dbReference type="CDD" id="cd06565">
    <property type="entry name" value="GH20_GcnA-like"/>
    <property type="match status" value="1"/>
</dbReference>
<comment type="catalytic activity">
    <reaction evidence="1">
        <text>Hydrolysis of terminal non-reducing N-acetyl-D-hexosamine residues in N-acetyl-beta-D-hexosaminides.</text>
        <dbReference type="EC" id="3.2.1.52"/>
    </reaction>
</comment>
<keyword evidence="4" id="KW-0378">Hydrolase</keyword>
<comment type="caution">
    <text evidence="6">The sequence shown here is derived from an EMBL/GenBank/DDBJ whole genome shotgun (WGS) entry which is preliminary data.</text>
</comment>
<dbReference type="GO" id="GO:0004563">
    <property type="term" value="F:beta-N-acetylhexosaminidase activity"/>
    <property type="evidence" value="ECO:0007669"/>
    <property type="project" value="UniProtKB-EC"/>
</dbReference>
<gene>
    <name evidence="6" type="ORF">PHYPO_G00044620</name>
</gene>
<sequence length="573" mass="65575">MDCKRILRLLVAFLVVLAGAKLFFHSRRTEIGEYTNIKKYVTMPGHFWLPERTAGRSNLLVPPTRKKNKEKSGDQKTAIHPKLEVKSSVKFPVKMYTGPLRVVHLDLKGAAPKVSYFQQIFPLISSLGADGILVEYEDMFPYEGDLEVLRSPFAYSVDEIEEIKNLASLYNLELIPLVQVFGHLEFVLKHGQFFNLREVADFPNSLNPLVPGSLKLVKEMLTQVLKKHPQARWFHIGADEVYGLGESADSKKWMKQNNGSIAALFLSHVTKVCHILAELKPGIKPIFWEDMLRKISATLLKESGLSSLASPMIWKYNANMNLVQIGELLSNYQQAGFQNVWFASAFKGASGIDQRWTPLNHHLENHLAWLKVMASMSKYPSIKLDGIVLTGWQRYEHHTVLCELLPVAIPSLAICLETLKYGSFNRTAETEVQRHLGCKVDLKANSCQGNGSFAGSQVYYMVQKIHNELRKSTEEMTQNYHLRGSFGPYQRKYNFANPRNIGYFKGVLIKLMNEWDHFMEMFRMEMLVVYFPDTVEEWMEENVNQYMDKLHSLAKDVEHIVKLKGQPKSLKTV</sequence>
<dbReference type="InterPro" id="IPR038901">
    <property type="entry name" value="HEXDC-like"/>
</dbReference>
<dbReference type="InterPro" id="IPR017853">
    <property type="entry name" value="GH"/>
</dbReference>
<evidence type="ECO:0000259" key="5">
    <source>
        <dbReference type="Pfam" id="PF00728"/>
    </source>
</evidence>
<evidence type="ECO:0000256" key="4">
    <source>
        <dbReference type="ARBA" id="ARBA00022801"/>
    </source>
</evidence>
<dbReference type="PANTHER" id="PTHR21040">
    <property type="entry name" value="BCDNA.GH04120"/>
    <property type="match status" value="1"/>
</dbReference>
<organism evidence="6 7">
    <name type="scientific">Pangasianodon hypophthalmus</name>
    <name type="common">Striped catfish</name>
    <name type="synonym">Helicophagus hypophthalmus</name>
    <dbReference type="NCBI Taxonomy" id="310915"/>
    <lineage>
        <taxon>Eukaryota</taxon>
        <taxon>Metazoa</taxon>
        <taxon>Chordata</taxon>
        <taxon>Craniata</taxon>
        <taxon>Vertebrata</taxon>
        <taxon>Euteleostomi</taxon>
        <taxon>Actinopterygii</taxon>
        <taxon>Neopterygii</taxon>
        <taxon>Teleostei</taxon>
        <taxon>Ostariophysi</taxon>
        <taxon>Siluriformes</taxon>
        <taxon>Pangasiidae</taxon>
        <taxon>Pangasianodon</taxon>
    </lineage>
</organism>
<dbReference type="GO" id="GO:0005975">
    <property type="term" value="P:carbohydrate metabolic process"/>
    <property type="evidence" value="ECO:0007669"/>
    <property type="project" value="InterPro"/>
</dbReference>
<dbReference type="Pfam" id="PF00728">
    <property type="entry name" value="Glyco_hydro_20"/>
    <property type="match status" value="1"/>
</dbReference>
<dbReference type="SUPFAM" id="SSF51445">
    <property type="entry name" value="(Trans)glycosidases"/>
    <property type="match status" value="1"/>
</dbReference>
<dbReference type="Gene3D" id="3.20.20.80">
    <property type="entry name" value="Glycosidases"/>
    <property type="match status" value="1"/>
</dbReference>
<accession>A0A5N5MG08</accession>
<evidence type="ECO:0000256" key="2">
    <source>
        <dbReference type="ARBA" id="ARBA00006285"/>
    </source>
</evidence>
<dbReference type="AlphaFoldDB" id="A0A5N5MG08"/>
<name>A0A5N5MG08_PANHP</name>
<keyword evidence="7" id="KW-1185">Reference proteome</keyword>